<dbReference type="STRING" id="913774.A0A0C3HKY3"/>
<dbReference type="InParanoid" id="A0A0C3HKY3"/>
<reference evidence="4" key="2">
    <citation type="submission" date="2015-01" db="EMBL/GenBank/DDBJ databases">
        <title>Evolutionary Origins and Diversification of the Mycorrhizal Mutualists.</title>
        <authorList>
            <consortium name="DOE Joint Genome Institute"/>
            <consortium name="Mycorrhizal Genomics Consortium"/>
            <person name="Kohler A."/>
            <person name="Kuo A."/>
            <person name="Nagy L.G."/>
            <person name="Floudas D."/>
            <person name="Copeland A."/>
            <person name="Barry K.W."/>
            <person name="Cichocki N."/>
            <person name="Veneault-Fourrey C."/>
            <person name="LaButti K."/>
            <person name="Lindquist E.A."/>
            <person name="Lipzen A."/>
            <person name="Lundell T."/>
            <person name="Morin E."/>
            <person name="Murat C."/>
            <person name="Riley R."/>
            <person name="Ohm R."/>
            <person name="Sun H."/>
            <person name="Tunlid A."/>
            <person name="Henrissat B."/>
            <person name="Grigoriev I.V."/>
            <person name="Hibbett D.S."/>
            <person name="Martin F."/>
        </authorList>
    </citation>
    <scope>NUCLEOTIDE SEQUENCE [LARGE SCALE GENOMIC DNA]</scope>
    <source>
        <strain evidence="4">Zn</strain>
    </source>
</reference>
<feature type="transmembrane region" description="Helical" evidence="2">
    <location>
        <begin position="192"/>
        <end position="209"/>
    </location>
</feature>
<dbReference type="Pfam" id="PF11911">
    <property type="entry name" value="DUF3429"/>
    <property type="match status" value="1"/>
</dbReference>
<feature type="compositionally biased region" description="Acidic residues" evidence="1">
    <location>
        <begin position="339"/>
        <end position="350"/>
    </location>
</feature>
<sequence>MLRSTGTRSLLKCYSRPLSARTSYSATSLKSRSLVPLRQLNNRRPQVASSLSRSTISSLLYATKSSTPVDKIDRESEKIYAQQKLESHPESVSTQSSVRHVLEGSKKEHKEDEMMGSLKDDIKTMKDTFGLKDVPREPLLLGIAGVLPYAVTSLGTVFLAYDLNHTNSTGIELFFSRETAQYLLDMMLPIQIGYGAVIISFLGAIHWGLEYAGYGGHSHRRFAYGVIAPAVAWPTLLMPHEYALITQFLAFIFQYFTDVQATVRGWCPPWYSTYRFVLTFFVGASLVLSLVGRGQLEQSTLRVKHGSDAADHDHDAKWQALEREEIERRAAAETAAQEDGADDEVEESEDGKEGADKSDEKK</sequence>
<evidence type="ECO:0000313" key="4">
    <source>
        <dbReference type="Proteomes" id="UP000054321"/>
    </source>
</evidence>
<gene>
    <name evidence="3" type="ORF">OIDMADRAFT_193475</name>
</gene>
<name>A0A0C3HKY3_OIDMZ</name>
<evidence type="ECO:0000313" key="3">
    <source>
        <dbReference type="EMBL" id="KIN03685.1"/>
    </source>
</evidence>
<feature type="compositionally biased region" description="Basic and acidic residues" evidence="1">
    <location>
        <begin position="100"/>
        <end position="114"/>
    </location>
</feature>
<evidence type="ECO:0000256" key="2">
    <source>
        <dbReference type="SAM" id="Phobius"/>
    </source>
</evidence>
<dbReference type="InterPro" id="IPR021836">
    <property type="entry name" value="DUF3429"/>
</dbReference>
<dbReference type="PANTHER" id="PTHR15887:SF1">
    <property type="entry name" value="TRANSMEMBRANE PROTEIN 69"/>
    <property type="match status" value="1"/>
</dbReference>
<protein>
    <recommendedName>
        <fullName evidence="5">Mitochondrial inner membrane protein 1</fullName>
    </recommendedName>
</protein>
<dbReference type="PANTHER" id="PTHR15887">
    <property type="entry name" value="TRANSMEMBRANE PROTEIN 69"/>
    <property type="match status" value="1"/>
</dbReference>
<keyword evidence="2" id="KW-0472">Membrane</keyword>
<feature type="transmembrane region" description="Helical" evidence="2">
    <location>
        <begin position="230"/>
        <end position="253"/>
    </location>
</feature>
<feature type="region of interest" description="Disordered" evidence="1">
    <location>
        <begin position="83"/>
        <end position="114"/>
    </location>
</feature>
<dbReference type="AlphaFoldDB" id="A0A0C3HKY3"/>
<feature type="transmembrane region" description="Helical" evidence="2">
    <location>
        <begin position="139"/>
        <end position="161"/>
    </location>
</feature>
<keyword evidence="2" id="KW-1133">Transmembrane helix</keyword>
<keyword evidence="2" id="KW-0812">Transmembrane</keyword>
<organism evidence="3 4">
    <name type="scientific">Oidiodendron maius (strain Zn)</name>
    <dbReference type="NCBI Taxonomy" id="913774"/>
    <lineage>
        <taxon>Eukaryota</taxon>
        <taxon>Fungi</taxon>
        <taxon>Dikarya</taxon>
        <taxon>Ascomycota</taxon>
        <taxon>Pezizomycotina</taxon>
        <taxon>Leotiomycetes</taxon>
        <taxon>Leotiomycetes incertae sedis</taxon>
        <taxon>Myxotrichaceae</taxon>
        <taxon>Oidiodendron</taxon>
    </lineage>
</organism>
<reference evidence="3 4" key="1">
    <citation type="submission" date="2014-04" db="EMBL/GenBank/DDBJ databases">
        <authorList>
            <consortium name="DOE Joint Genome Institute"/>
            <person name="Kuo A."/>
            <person name="Martino E."/>
            <person name="Perotto S."/>
            <person name="Kohler A."/>
            <person name="Nagy L.G."/>
            <person name="Floudas D."/>
            <person name="Copeland A."/>
            <person name="Barry K.W."/>
            <person name="Cichocki N."/>
            <person name="Veneault-Fourrey C."/>
            <person name="LaButti K."/>
            <person name="Lindquist E.A."/>
            <person name="Lipzen A."/>
            <person name="Lundell T."/>
            <person name="Morin E."/>
            <person name="Murat C."/>
            <person name="Sun H."/>
            <person name="Tunlid A."/>
            <person name="Henrissat B."/>
            <person name="Grigoriev I.V."/>
            <person name="Hibbett D.S."/>
            <person name="Martin F."/>
            <person name="Nordberg H.P."/>
            <person name="Cantor M.N."/>
            <person name="Hua S.X."/>
        </authorList>
    </citation>
    <scope>NUCLEOTIDE SEQUENCE [LARGE SCALE GENOMIC DNA]</scope>
    <source>
        <strain evidence="3 4">Zn</strain>
    </source>
</reference>
<dbReference type="OrthoDB" id="194289at2759"/>
<evidence type="ECO:0008006" key="5">
    <source>
        <dbReference type="Google" id="ProtNLM"/>
    </source>
</evidence>
<dbReference type="HOGENOM" id="CLU_045137_0_0_1"/>
<dbReference type="Proteomes" id="UP000054321">
    <property type="component" value="Unassembled WGS sequence"/>
</dbReference>
<proteinExistence type="predicted"/>
<feature type="region of interest" description="Disordered" evidence="1">
    <location>
        <begin position="328"/>
        <end position="362"/>
    </location>
</feature>
<feature type="transmembrane region" description="Helical" evidence="2">
    <location>
        <begin position="273"/>
        <end position="292"/>
    </location>
</feature>
<accession>A0A0C3HKY3</accession>
<feature type="compositionally biased region" description="Basic and acidic residues" evidence="1">
    <location>
        <begin position="351"/>
        <end position="362"/>
    </location>
</feature>
<dbReference type="EMBL" id="KN832873">
    <property type="protein sequence ID" value="KIN03685.1"/>
    <property type="molecule type" value="Genomic_DNA"/>
</dbReference>
<evidence type="ECO:0000256" key="1">
    <source>
        <dbReference type="SAM" id="MobiDB-lite"/>
    </source>
</evidence>
<keyword evidence="4" id="KW-1185">Reference proteome</keyword>